<proteinExistence type="predicted"/>
<dbReference type="InterPro" id="IPR027417">
    <property type="entry name" value="P-loop_NTPase"/>
</dbReference>
<dbReference type="AlphaFoldDB" id="A0A9X7Z9L0"/>
<dbReference type="SUPFAM" id="SSF52540">
    <property type="entry name" value="P-loop containing nucleoside triphosphate hydrolases"/>
    <property type="match status" value="1"/>
</dbReference>
<dbReference type="RefSeq" id="WP_206659018.1">
    <property type="nucleotide sequence ID" value="NZ_CP071182.1"/>
</dbReference>
<dbReference type="Pfam" id="PF05621">
    <property type="entry name" value="TniB"/>
    <property type="match status" value="1"/>
</dbReference>
<name>A0A9X7Z9L0_9BACL</name>
<protein>
    <submittedName>
        <fullName evidence="1">TniB family NTP-binding protein</fullName>
    </submittedName>
</protein>
<sequence>MGRGKTHLVKKYIQSSSQVNLSSSVVPVVYIRSKFPFSEYALYLDIYQSLGNTFSERPIRILEWQRRISSLLAARGVEMVILDDAHSVGVSHHIPTDSMAAINSLSKSANVTVVLVGNEQIREMVEEHAEYARRFPRIQIHRFKFDEDFVKFLHSLDEQIELPVNLSNQELAGVLYSLSEGLIGILMPLIQLALRKIVIENSFERLSLDHFVHALLEAKEALCIRQ</sequence>
<dbReference type="InterPro" id="IPR008868">
    <property type="entry name" value="TniB"/>
</dbReference>
<evidence type="ECO:0000313" key="1">
    <source>
        <dbReference type="EMBL" id="QSO49711.1"/>
    </source>
</evidence>
<keyword evidence="2" id="KW-1185">Reference proteome</keyword>
<dbReference type="Gene3D" id="3.40.50.300">
    <property type="entry name" value="P-loop containing nucleotide triphosphate hydrolases"/>
    <property type="match status" value="1"/>
</dbReference>
<dbReference type="KEGG" id="afx:JZ786_06360"/>
<reference evidence="1 2" key="1">
    <citation type="submission" date="2021-02" db="EMBL/GenBank/DDBJ databases">
        <title>Alicyclobacillus curvatus sp. nov. and Alicyclobacillus mengziensis sp. nov., two acidophilic bacteria isolated from acid mine drainage.</title>
        <authorList>
            <person name="Huang Y."/>
        </authorList>
    </citation>
    <scope>NUCLEOTIDE SEQUENCE [LARGE SCALE GENOMIC DNA]</scope>
    <source>
        <strain evidence="1 2">S30H14</strain>
    </source>
</reference>
<dbReference type="Proteomes" id="UP000663505">
    <property type="component" value="Chromosome"/>
</dbReference>
<evidence type="ECO:0000313" key="2">
    <source>
        <dbReference type="Proteomes" id="UP000663505"/>
    </source>
</evidence>
<accession>A0A9X7Z9L0</accession>
<dbReference type="EMBL" id="CP071182">
    <property type="protein sequence ID" value="QSO49711.1"/>
    <property type="molecule type" value="Genomic_DNA"/>
</dbReference>
<gene>
    <name evidence="1" type="ORF">JZ786_06360</name>
</gene>
<organism evidence="1 2">
    <name type="scientific">Alicyclobacillus mengziensis</name>
    <dbReference type="NCBI Taxonomy" id="2931921"/>
    <lineage>
        <taxon>Bacteria</taxon>
        <taxon>Bacillati</taxon>
        <taxon>Bacillota</taxon>
        <taxon>Bacilli</taxon>
        <taxon>Bacillales</taxon>
        <taxon>Alicyclobacillaceae</taxon>
        <taxon>Alicyclobacillus</taxon>
    </lineage>
</organism>